<accession>F5RCX3</accession>
<sequence length="387" mass="41578">MWPDFEGGSIVNLMQDIVRARGGRSSLPGVSGVDVRDWRDARTVVLLVLDGVGLKQLDALPDTAFLRRHGVRALTSVFPSTTATAITTFMTARPPVEHGLTGWHVRCVEPGLDGRVLAILPVTPRGGGPLGMAADDALALTCRTPALFSGLPIASQVVSPAEIAHSPFNRRHSEGAARTAYEGLDGLFAALDGALDASAPPAYVYAYWPDFDHCAHMRGCASEQAQTLLRGMDAALEAWAARRQGDPVQLLITADHGFIDAPAERLLELECFPALADCLASPLSGERRAVFCHLKPGRERDFERALADLSDACTPWRSADLLEAGRFGPGAPHPRLRERIGDWTLEMKADWTLRDTLPGERAFRLIGVHGGTSAAEMQVPLVACSLG</sequence>
<evidence type="ECO:0000313" key="2">
    <source>
        <dbReference type="Proteomes" id="UP000005019"/>
    </source>
</evidence>
<proteinExistence type="predicted"/>
<dbReference type="GO" id="GO:0016787">
    <property type="term" value="F:hydrolase activity"/>
    <property type="evidence" value="ECO:0007669"/>
    <property type="project" value="UniProtKB-ARBA"/>
</dbReference>
<reference evidence="1 2" key="1">
    <citation type="journal article" date="2011" name="J. Bacteriol.">
        <title>Genome sequence of Methyloversatilis universalis FAM5T, a methylotrophic representative of the order Rhodocyclales.</title>
        <authorList>
            <person name="Kittichotirat W."/>
            <person name="Good N.M."/>
            <person name="Hall R."/>
            <person name="Bringel F."/>
            <person name="Lajus A."/>
            <person name="Medigue C."/>
            <person name="Smalley N.E."/>
            <person name="Beck D."/>
            <person name="Bumgarner R."/>
            <person name="Vuilleumier S."/>
            <person name="Kalyuzhnaya M.G."/>
        </authorList>
    </citation>
    <scope>NUCLEOTIDE SEQUENCE [LARGE SCALE GENOMIC DNA]</scope>
    <source>
        <strain evidence="2">ATCC BAA-1314 / JCM 13912 / FAM5</strain>
    </source>
</reference>
<dbReference type="Proteomes" id="UP000005019">
    <property type="component" value="Unassembled WGS sequence"/>
</dbReference>
<dbReference type="Pfam" id="PF01663">
    <property type="entry name" value="Phosphodiest"/>
    <property type="match status" value="1"/>
</dbReference>
<dbReference type="AlphaFoldDB" id="F5RCX3"/>
<dbReference type="SUPFAM" id="SSF53649">
    <property type="entry name" value="Alkaline phosphatase-like"/>
    <property type="match status" value="1"/>
</dbReference>
<dbReference type="PANTHER" id="PTHR10151">
    <property type="entry name" value="ECTONUCLEOTIDE PYROPHOSPHATASE/PHOSPHODIESTERASE"/>
    <property type="match status" value="1"/>
</dbReference>
<gene>
    <name evidence="1" type="ORF">METUNv1_02129</name>
</gene>
<dbReference type="EMBL" id="AFHG01000049">
    <property type="protein sequence ID" value="EGK71624.1"/>
    <property type="molecule type" value="Genomic_DNA"/>
</dbReference>
<dbReference type="PANTHER" id="PTHR10151:SF120">
    <property type="entry name" value="BIS(5'-ADENOSYL)-TRIPHOSPHATASE"/>
    <property type="match status" value="1"/>
</dbReference>
<keyword evidence="2" id="KW-1185">Reference proteome</keyword>
<dbReference type="InterPro" id="IPR002591">
    <property type="entry name" value="Phosphodiest/P_Trfase"/>
</dbReference>
<dbReference type="InterPro" id="IPR017850">
    <property type="entry name" value="Alkaline_phosphatase_core_sf"/>
</dbReference>
<evidence type="ECO:0000313" key="1">
    <source>
        <dbReference type="EMBL" id="EGK71624.1"/>
    </source>
</evidence>
<dbReference type="RefSeq" id="WP_008061468.1">
    <property type="nucleotide sequence ID" value="NZ_AFHG01000049.1"/>
</dbReference>
<dbReference type="Gene3D" id="3.40.720.10">
    <property type="entry name" value="Alkaline Phosphatase, subunit A"/>
    <property type="match status" value="1"/>
</dbReference>
<comment type="caution">
    <text evidence="1">The sequence shown here is derived from an EMBL/GenBank/DDBJ whole genome shotgun (WGS) entry which is preliminary data.</text>
</comment>
<dbReference type="eggNOG" id="COG1524">
    <property type="taxonomic scope" value="Bacteria"/>
</dbReference>
<organism evidence="1 2">
    <name type="scientific">Methyloversatilis universalis (strain ATCC BAA-1314 / DSM 25237 / JCM 13912 / CCUG 52030 / FAM5)</name>
    <dbReference type="NCBI Taxonomy" id="1000565"/>
    <lineage>
        <taxon>Bacteria</taxon>
        <taxon>Pseudomonadati</taxon>
        <taxon>Pseudomonadota</taxon>
        <taxon>Betaproteobacteria</taxon>
        <taxon>Nitrosomonadales</taxon>
        <taxon>Sterolibacteriaceae</taxon>
        <taxon>Methyloversatilis</taxon>
    </lineage>
</organism>
<dbReference type="STRING" id="1000565.METUNv1_02129"/>
<protein>
    <submittedName>
        <fullName evidence="1">Type I phosphodiesterase/nucleotide pyrophosphatase</fullName>
    </submittedName>
</protein>
<name>F5RCX3_METUF</name>
<dbReference type="OrthoDB" id="502398at2"/>